<gene>
    <name evidence="2" type="ORF">DMI76_13025</name>
</gene>
<dbReference type="EMBL" id="CP029701">
    <property type="protein sequence ID" value="QHV64224.1"/>
    <property type="molecule type" value="Genomic_DNA"/>
</dbReference>
<reference evidence="2" key="1">
    <citation type="submission" date="2018-05" db="EMBL/GenBank/DDBJ databases">
        <title>Complete genome sequnece of Akkermansia muciniphila EB-AMDK-40.</title>
        <authorList>
            <person name="Nam Y.-D."/>
            <person name="Chung W.-H."/>
            <person name="Park Y.S."/>
            <person name="Kang J."/>
        </authorList>
    </citation>
    <scope>NUCLEOTIDE SEQUENCE</scope>
    <source>
        <strain evidence="2">EB-AMDK-40</strain>
    </source>
</reference>
<name>A0AAE7BHH5_9BACT</name>
<organism evidence="2 3">
    <name type="scientific">Akkermansia massiliensis</name>
    <dbReference type="NCBI Taxonomy" id="2927224"/>
    <lineage>
        <taxon>Bacteria</taxon>
        <taxon>Pseudomonadati</taxon>
        <taxon>Verrucomicrobiota</taxon>
        <taxon>Verrucomicrobiia</taxon>
        <taxon>Verrucomicrobiales</taxon>
        <taxon>Akkermansiaceae</taxon>
        <taxon>Akkermansia</taxon>
    </lineage>
</organism>
<dbReference type="AlphaFoldDB" id="A0AAE7BHH5"/>
<evidence type="ECO:0000313" key="2">
    <source>
        <dbReference type="EMBL" id="QHV64224.1"/>
    </source>
</evidence>
<proteinExistence type="predicted"/>
<protein>
    <submittedName>
        <fullName evidence="2">Uncharacterized protein</fullName>
    </submittedName>
</protein>
<dbReference type="Proteomes" id="UP000642553">
    <property type="component" value="Chromosome"/>
</dbReference>
<sequence>MKTSAKFNMAGFSRLCHDLESGANEAAHEAALDYGRIFTKEAIDWTPPSGGGKNGSRVQGAEAKNRQETRIRWDIMGSEFAKPRYYRWHGQLMTYDDGAHHLSPFMLARPKDPVLIVDPRAHLKKFGMKRGRKGMKLDWHGPRAWTTKQALNAEYKRRLSRVGRLAAGWMAGALLSGRKTGIPAWVKRHGANGGRARLVHRGGKWQIVITNSAGYHTQQMEFVCDQLLSGAVRAKIRKRDAIVKKHLLNKAKRTMRR</sequence>
<evidence type="ECO:0000313" key="3">
    <source>
        <dbReference type="Proteomes" id="UP000642553"/>
    </source>
</evidence>
<accession>A0AAE7BHH5</accession>
<evidence type="ECO:0000256" key="1">
    <source>
        <dbReference type="SAM" id="MobiDB-lite"/>
    </source>
</evidence>
<feature type="region of interest" description="Disordered" evidence="1">
    <location>
        <begin position="45"/>
        <end position="65"/>
    </location>
</feature>